<feature type="transmembrane region" description="Helical" evidence="6">
    <location>
        <begin position="295"/>
        <end position="316"/>
    </location>
</feature>
<keyword evidence="4 6" id="KW-0472">Membrane</keyword>
<evidence type="ECO:0000256" key="6">
    <source>
        <dbReference type="SAM" id="Phobius"/>
    </source>
</evidence>
<dbReference type="InterPro" id="IPR004841">
    <property type="entry name" value="AA-permease/SLC12A_dom"/>
</dbReference>
<dbReference type="PANTHER" id="PTHR11827">
    <property type="entry name" value="SOLUTE CARRIER FAMILY 12, CATION COTRANSPORTERS"/>
    <property type="match status" value="1"/>
</dbReference>
<feature type="transmembrane region" description="Helical" evidence="6">
    <location>
        <begin position="171"/>
        <end position="200"/>
    </location>
</feature>
<feature type="transmembrane region" description="Helical" evidence="6">
    <location>
        <begin position="525"/>
        <end position="544"/>
    </location>
</feature>
<dbReference type="Pfam" id="PF00324">
    <property type="entry name" value="AA_permease"/>
    <property type="match status" value="2"/>
</dbReference>
<dbReference type="PANTHER" id="PTHR11827:SF73">
    <property type="entry name" value="KAZACHOC, ISOFORM G"/>
    <property type="match status" value="1"/>
</dbReference>
<dbReference type="Proteomes" id="UP000694865">
    <property type="component" value="Unplaced"/>
</dbReference>
<feature type="transmembrane region" description="Helical" evidence="6">
    <location>
        <begin position="142"/>
        <end position="165"/>
    </location>
</feature>
<evidence type="ECO:0000259" key="8">
    <source>
        <dbReference type="Pfam" id="PF03522"/>
    </source>
</evidence>
<reference evidence="10" key="1">
    <citation type="submission" date="2025-08" db="UniProtKB">
        <authorList>
            <consortium name="RefSeq"/>
        </authorList>
    </citation>
    <scope>IDENTIFICATION</scope>
    <source>
        <tissue evidence="10">Testes</tissue>
    </source>
</reference>
<feature type="domain" description="SLC12A transporter C-terminal" evidence="8">
    <location>
        <begin position="680"/>
        <end position="798"/>
    </location>
</feature>
<dbReference type="RefSeq" id="XP_002733951.1">
    <property type="nucleotide sequence ID" value="XM_002733905.2"/>
</dbReference>
<evidence type="ECO:0000313" key="9">
    <source>
        <dbReference type="Proteomes" id="UP000694865"/>
    </source>
</evidence>
<keyword evidence="9" id="KW-1185">Reference proteome</keyword>
<evidence type="ECO:0000256" key="4">
    <source>
        <dbReference type="ARBA" id="ARBA00023136"/>
    </source>
</evidence>
<proteinExistence type="predicted"/>
<feature type="transmembrane region" description="Helical" evidence="6">
    <location>
        <begin position="221"/>
        <end position="249"/>
    </location>
</feature>
<evidence type="ECO:0000256" key="2">
    <source>
        <dbReference type="ARBA" id="ARBA00022692"/>
    </source>
</evidence>
<feature type="transmembrane region" description="Helical" evidence="6">
    <location>
        <begin position="583"/>
        <end position="600"/>
    </location>
</feature>
<feature type="transmembrane region" description="Helical" evidence="6">
    <location>
        <begin position="550"/>
        <end position="571"/>
    </location>
</feature>
<comment type="subcellular location">
    <subcellularLocation>
        <location evidence="1">Membrane</location>
        <topology evidence="1">Multi-pass membrane protein</topology>
    </subcellularLocation>
</comment>
<organism evidence="9 10">
    <name type="scientific">Saccoglossus kowalevskii</name>
    <name type="common">Acorn worm</name>
    <dbReference type="NCBI Taxonomy" id="10224"/>
    <lineage>
        <taxon>Eukaryota</taxon>
        <taxon>Metazoa</taxon>
        <taxon>Hemichordata</taxon>
        <taxon>Enteropneusta</taxon>
        <taxon>Harrimaniidae</taxon>
        <taxon>Saccoglossus</taxon>
    </lineage>
</organism>
<feature type="domain" description="Amino acid permease/ SLC12A" evidence="7">
    <location>
        <begin position="144"/>
        <end position="320"/>
    </location>
</feature>
<feature type="domain" description="SLC12A transporter C-terminal" evidence="8">
    <location>
        <begin position="810"/>
        <end position="913"/>
    </location>
</feature>
<feature type="domain" description="SLC12A transporter C-terminal" evidence="8">
    <location>
        <begin position="1010"/>
        <end position="1087"/>
    </location>
</feature>
<gene>
    <name evidence="10" type="primary">LOC100372316</name>
</gene>
<name>A0ABM0GNN2_SACKO</name>
<evidence type="ECO:0000313" key="10">
    <source>
        <dbReference type="RefSeq" id="XP_002733951.1"/>
    </source>
</evidence>
<dbReference type="InterPro" id="IPR004842">
    <property type="entry name" value="SLC12A_fam"/>
</dbReference>
<feature type="region of interest" description="Disordered" evidence="5">
    <location>
        <begin position="17"/>
        <end position="41"/>
    </location>
</feature>
<feature type="transmembrane region" description="Helical" evidence="6">
    <location>
        <begin position="423"/>
        <end position="445"/>
    </location>
</feature>
<dbReference type="GeneID" id="100372316"/>
<evidence type="ECO:0000256" key="3">
    <source>
        <dbReference type="ARBA" id="ARBA00022989"/>
    </source>
</evidence>
<dbReference type="InterPro" id="IPR018491">
    <property type="entry name" value="SLC12_C"/>
</dbReference>
<keyword evidence="2 6" id="KW-0812">Transmembrane</keyword>
<accession>A0ABM0GNN2</accession>
<evidence type="ECO:0000259" key="7">
    <source>
        <dbReference type="Pfam" id="PF00324"/>
    </source>
</evidence>
<keyword evidence="3 6" id="KW-1133">Transmembrane helix</keyword>
<feature type="transmembrane region" description="Helical" evidence="6">
    <location>
        <begin position="269"/>
        <end position="288"/>
    </location>
</feature>
<dbReference type="Gene3D" id="1.20.1740.10">
    <property type="entry name" value="Amino acid/polyamine transporter I"/>
    <property type="match status" value="2"/>
</dbReference>
<feature type="domain" description="Amino acid permease/ SLC12A" evidence="7">
    <location>
        <begin position="421"/>
        <end position="665"/>
    </location>
</feature>
<dbReference type="Pfam" id="PF03522">
    <property type="entry name" value="SLC12"/>
    <property type="match status" value="3"/>
</dbReference>
<protein>
    <submittedName>
        <fullName evidence="10">Solute carrier family 12 member 4-like</fullName>
    </submittedName>
</protein>
<sequence>MSASRFEVSKTDTSVLLPENGAVELQPMQKIPESPRADDSVDGQSIEAAAPIVQMGENDCEPQNVEKKDTTPSIQVTMEGDDHSHHVVVPCNTQKNLLLYEDDMKHMPPLSSFLRGFKAPGTEDYNDETEKRKMKAKLGTMLGVYLPTIQHIFGVLMFLRLFWIVGNAGVIQSFLLVALCCLTTFLTSISMSAIATNGVVESGGSYFMISRNLGAEFGGAVGILFYLANTFATSMYLIGAVEILLKYIAPSLSVGDATNSTNLQNNFRLYGTILLIIVGIIVSIGVKFVQMFAPVSLTCVIISIISIYIGGFLASVSNSPGVCLLGDRLLAKDYILHDGEPWCTTNLSGPIYPLYCNDEKNDTEACEYFFNSEAHHIPGIPGISSGLIVDNAFSNYMKKGEVTQGVQGDKDRGEVIQDLTTTFFVLMAIYFPSVTDLTFVLLFGATIDRSLLLDKYGESLGGSMVVAQLAWPNEWVLLVGSFTSTFGAGLQCLCSAPRLLQAIAKDNVIPFLGVFSVITKRGEPIRALFITIVIAELGILIGALDHVAPVVDMFFLMCYAFVNFVCVLQTLLRSPNWRPRFKYYHWTLSLLGALLCIIIMFVTHWYYAIVALLLAAAIYKYIEYRGAKKEWGDGIRGLALSTARYSLLKVENEETHTKNWRPQLLVLMKLDAELQPRYKKLLTLAGQLKAGRGLCIVASVVQGSNSDNLKEETNEAKENLRSAMVSERLKGFTNVMITKDVSEGLNVLIQTIGLGGLRPNTLLIGWPYGWKESHNDDTYNTFLDVLDYAHSSQLAVLVPKGIKDFPDIKDRVSGTIDVWWILHDGGMLVLLPFLLKQHKVWKNCKLRIFAVAQIQDNSIKMKKDLTSFFYHLRIDAQLEVVEMPTSDISAYAYERTLEMHQRNQILREMKLTNQELNYETDGISQKKSRPSMRRLRRLLSVEKEMFEPQVIFEACHHPSDISLKRQISETSGVRFETGGDEIASIEALNQYTFSEPPLERTKPPVTTENVDAHVMHAARKMHTAVKLNQVITEKSSEAQVVIMNLPGPPKNKTAVHNYIEYLEALTEGLDKVLLVRGTGKEVITIYS</sequence>
<evidence type="ECO:0000256" key="5">
    <source>
        <dbReference type="SAM" id="MobiDB-lite"/>
    </source>
</evidence>
<evidence type="ECO:0000256" key="1">
    <source>
        <dbReference type="ARBA" id="ARBA00004141"/>
    </source>
</evidence>